<feature type="chain" id="PRO_5039029423" evidence="4">
    <location>
        <begin position="24"/>
        <end position="611"/>
    </location>
</feature>
<evidence type="ECO:0000256" key="2">
    <source>
        <dbReference type="ARBA" id="ARBA00023054"/>
    </source>
</evidence>
<sequence length="611" mass="64273">MRKKKKGTVAVISCVLVLAICLAGLQAISSARKSSVPVAVSCLTLEPTTLQSTVTASGTVKSASTTNVYTNVSGCVVKDLHVEVGDYVEAGAILCQLDSETLEESLEKQKVSLSVSKNSSAQNISASEKQYQDAVENLDNGLNTTVNSARTATESALRALEKAQSDYDSARADIDDGMNSQLVQAEEALEQANLRVQRAEETYDKAKQEVGDTYRELRLNASNLKKERDAAQSKVNSLTDQLEQDPQNQQLKTELELAKVELQSLQQSFDFAQQDLQSYETDSSTAYGGQSLLSIREAYEDACTSRDSARKSLELAQAAVDDQLAQYSTALEEAQIAYDNALVSQQAAETSVRQGLEDQRAALNANRASSDTRVQEMKIASLEDQILDCTVTAPVSGTVTAVNVSEGGAPAGVLFVIEDTSRLEVDISIKEYDVGIVGEGMKAGVRADALEDQSFSGELTSIAPAATTTAAAGSTSSGNVEYAATVTVDGTDTPLRIGMSAKADIVVEEHKDVLAVPYEALGVGSGGEDVVYAAVDQGDGTYLVQEIPVTLGLEGDLTVEVSGEGLSAGTIVLANADGAVAGQRIVPSFADGSSETASSGELMDQMMGAGL</sequence>
<evidence type="ECO:0000259" key="6">
    <source>
        <dbReference type="Pfam" id="PF25990"/>
    </source>
</evidence>
<evidence type="ECO:0000256" key="1">
    <source>
        <dbReference type="ARBA" id="ARBA00004196"/>
    </source>
</evidence>
<dbReference type="Proteomes" id="UP000824242">
    <property type="component" value="Unassembled WGS sequence"/>
</dbReference>
<protein>
    <submittedName>
        <fullName evidence="7">HlyD family efflux transporter periplasmic adaptor subunit</fullName>
    </submittedName>
</protein>
<reference evidence="7" key="1">
    <citation type="submission" date="2020-10" db="EMBL/GenBank/DDBJ databases">
        <authorList>
            <person name="Gilroy R."/>
        </authorList>
    </citation>
    <scope>NUCLEOTIDE SEQUENCE</scope>
    <source>
        <strain evidence="7">ChiSxjej1B13-7958</strain>
    </source>
</reference>
<dbReference type="PANTHER" id="PTHR32347">
    <property type="entry name" value="EFFLUX SYSTEM COMPONENT YKNX-RELATED"/>
    <property type="match status" value="1"/>
</dbReference>
<feature type="coiled-coil region" evidence="3">
    <location>
        <begin position="182"/>
        <end position="282"/>
    </location>
</feature>
<accession>A0A9D1DDN7</accession>
<dbReference type="EMBL" id="DVGZ01000015">
    <property type="protein sequence ID" value="HIR46322.1"/>
    <property type="molecule type" value="Genomic_DNA"/>
</dbReference>
<feature type="domain" description="YknX-like beta-barrel" evidence="6">
    <location>
        <begin position="424"/>
        <end position="505"/>
    </location>
</feature>
<evidence type="ECO:0000256" key="3">
    <source>
        <dbReference type="SAM" id="Coils"/>
    </source>
</evidence>
<feature type="signal peptide" evidence="4">
    <location>
        <begin position="1"/>
        <end position="23"/>
    </location>
</feature>
<evidence type="ECO:0000313" key="8">
    <source>
        <dbReference type="Proteomes" id="UP000824242"/>
    </source>
</evidence>
<dbReference type="Gene3D" id="1.10.287.470">
    <property type="entry name" value="Helix hairpin bin"/>
    <property type="match status" value="1"/>
</dbReference>
<dbReference type="AlphaFoldDB" id="A0A9D1DDN7"/>
<proteinExistence type="predicted"/>
<dbReference type="Pfam" id="PF25917">
    <property type="entry name" value="BSH_RND"/>
    <property type="match status" value="1"/>
</dbReference>
<gene>
    <name evidence="7" type="ORF">IAB89_01495</name>
</gene>
<dbReference type="Pfam" id="PF25990">
    <property type="entry name" value="Beta-barrel_YknX"/>
    <property type="match status" value="1"/>
</dbReference>
<dbReference type="InterPro" id="IPR058625">
    <property type="entry name" value="MdtA-like_BSH"/>
</dbReference>
<dbReference type="GO" id="GO:0030313">
    <property type="term" value="C:cell envelope"/>
    <property type="evidence" value="ECO:0007669"/>
    <property type="project" value="UniProtKB-SubCell"/>
</dbReference>
<dbReference type="Gene3D" id="2.40.50.100">
    <property type="match status" value="1"/>
</dbReference>
<comment type="caution">
    <text evidence="7">The sequence shown here is derived from an EMBL/GenBank/DDBJ whole genome shotgun (WGS) entry which is preliminary data.</text>
</comment>
<organism evidence="7 8">
    <name type="scientific">Candidatus Caccousia avicola</name>
    <dbReference type="NCBI Taxonomy" id="2840721"/>
    <lineage>
        <taxon>Bacteria</taxon>
        <taxon>Bacillati</taxon>
        <taxon>Bacillota</taxon>
        <taxon>Clostridia</taxon>
        <taxon>Eubacteriales</taxon>
        <taxon>Oscillospiraceae</taxon>
        <taxon>Oscillospiraceae incertae sedis</taxon>
        <taxon>Candidatus Caccousia</taxon>
    </lineage>
</organism>
<reference evidence="7" key="2">
    <citation type="journal article" date="2021" name="PeerJ">
        <title>Extensive microbial diversity within the chicken gut microbiome revealed by metagenomics and culture.</title>
        <authorList>
            <person name="Gilroy R."/>
            <person name="Ravi A."/>
            <person name="Getino M."/>
            <person name="Pursley I."/>
            <person name="Horton D.L."/>
            <person name="Alikhan N.F."/>
            <person name="Baker D."/>
            <person name="Gharbi K."/>
            <person name="Hall N."/>
            <person name="Watson M."/>
            <person name="Adriaenssens E.M."/>
            <person name="Foster-Nyarko E."/>
            <person name="Jarju S."/>
            <person name="Secka A."/>
            <person name="Antonio M."/>
            <person name="Oren A."/>
            <person name="Chaudhuri R.R."/>
            <person name="La Ragione R."/>
            <person name="Hildebrand F."/>
            <person name="Pallen M.J."/>
        </authorList>
    </citation>
    <scope>NUCLEOTIDE SEQUENCE</scope>
    <source>
        <strain evidence="7">ChiSxjej1B13-7958</strain>
    </source>
</reference>
<evidence type="ECO:0000256" key="4">
    <source>
        <dbReference type="SAM" id="SignalP"/>
    </source>
</evidence>
<dbReference type="PANTHER" id="PTHR32347:SF14">
    <property type="entry name" value="EFFLUX SYSTEM COMPONENT YKNX-RELATED"/>
    <property type="match status" value="1"/>
</dbReference>
<dbReference type="InterPro" id="IPR050465">
    <property type="entry name" value="UPF0194_transport"/>
</dbReference>
<keyword evidence="2 3" id="KW-0175">Coiled coil</keyword>
<name>A0A9D1DDN7_9FIRM</name>
<keyword evidence="4" id="KW-0732">Signal</keyword>
<evidence type="ECO:0000313" key="7">
    <source>
        <dbReference type="EMBL" id="HIR46322.1"/>
    </source>
</evidence>
<evidence type="ECO:0000259" key="5">
    <source>
        <dbReference type="Pfam" id="PF25917"/>
    </source>
</evidence>
<dbReference type="Gene3D" id="2.40.30.170">
    <property type="match status" value="1"/>
</dbReference>
<dbReference type="InterPro" id="IPR058636">
    <property type="entry name" value="Beta-barrel_YknX"/>
</dbReference>
<comment type="subcellular location">
    <subcellularLocation>
        <location evidence="1">Cell envelope</location>
    </subcellularLocation>
</comment>
<dbReference type="Gene3D" id="2.40.420.20">
    <property type="match status" value="1"/>
</dbReference>
<feature type="domain" description="Multidrug resistance protein MdtA-like barrel-sandwich hybrid" evidence="5">
    <location>
        <begin position="66"/>
        <end position="407"/>
    </location>
</feature>